<dbReference type="AlphaFoldDB" id="A0A2N0NVF6"/>
<sequence length="79" mass="8878">EVFREIRKRLIVDCTFVIDKITVKALIDPKSRYNSISKMLAQKIGLYVTRIYGSEYPAVKDLGIGATNAGKKVIVNIFS</sequence>
<accession>A0A2N0NVF6</accession>
<protein>
    <submittedName>
        <fullName evidence="1">Uncharacterized protein</fullName>
    </submittedName>
</protein>
<evidence type="ECO:0000313" key="2">
    <source>
        <dbReference type="Proteomes" id="UP000232722"/>
    </source>
</evidence>
<dbReference type="EMBL" id="LLXJ01002572">
    <property type="protein sequence ID" value="PKB98563.1"/>
    <property type="molecule type" value="Genomic_DNA"/>
</dbReference>
<name>A0A2N0NVF6_9GLOM</name>
<comment type="caution">
    <text evidence="1">The sequence shown here is derived from an EMBL/GenBank/DDBJ whole genome shotgun (WGS) entry which is preliminary data.</text>
</comment>
<evidence type="ECO:0000313" key="1">
    <source>
        <dbReference type="EMBL" id="PKB98563.1"/>
    </source>
</evidence>
<dbReference type="VEuPathDB" id="FungiDB:RhiirA1_471895"/>
<gene>
    <name evidence="1" type="ORF">RhiirA5_366926</name>
</gene>
<proteinExistence type="predicted"/>
<dbReference type="Proteomes" id="UP000232722">
    <property type="component" value="Unassembled WGS sequence"/>
</dbReference>
<dbReference type="VEuPathDB" id="FungiDB:RhiirFUN_010792"/>
<dbReference type="VEuPathDB" id="FungiDB:FUN_018805"/>
<reference evidence="1 2" key="2">
    <citation type="submission" date="2017-09" db="EMBL/GenBank/DDBJ databases">
        <title>Extensive intraspecific genome diversity in a model arbuscular mycorrhizal fungus.</title>
        <authorList>
            <person name="Chen E.C."/>
            <person name="Morin E."/>
            <person name="Beaudet D."/>
            <person name="Noel J."/>
            <person name="Ndikumana S."/>
            <person name="Charron P."/>
            <person name="St-Onge C."/>
            <person name="Giorgi J."/>
            <person name="Grigoriev I.V."/>
            <person name="Roux C."/>
            <person name="Martin F.M."/>
            <person name="Corradi N."/>
        </authorList>
    </citation>
    <scope>NUCLEOTIDE SEQUENCE [LARGE SCALE GENOMIC DNA]</scope>
    <source>
        <strain evidence="1 2">A5</strain>
    </source>
</reference>
<reference evidence="1 2" key="1">
    <citation type="submission" date="2016-04" db="EMBL/GenBank/DDBJ databases">
        <title>Genome analyses suggest a sexual origin of heterokaryosis in a supposedly ancient asexual fungus.</title>
        <authorList>
            <person name="Ropars J."/>
            <person name="Sedzielewska K."/>
            <person name="Noel J."/>
            <person name="Charron P."/>
            <person name="Farinelli L."/>
            <person name="Marton T."/>
            <person name="Kruger M."/>
            <person name="Pelin A."/>
            <person name="Brachmann A."/>
            <person name="Corradi N."/>
        </authorList>
    </citation>
    <scope>NUCLEOTIDE SEQUENCE [LARGE SCALE GENOMIC DNA]</scope>
    <source>
        <strain evidence="1 2">A5</strain>
    </source>
</reference>
<organism evidence="1 2">
    <name type="scientific">Rhizophagus irregularis</name>
    <dbReference type="NCBI Taxonomy" id="588596"/>
    <lineage>
        <taxon>Eukaryota</taxon>
        <taxon>Fungi</taxon>
        <taxon>Fungi incertae sedis</taxon>
        <taxon>Mucoromycota</taxon>
        <taxon>Glomeromycotina</taxon>
        <taxon>Glomeromycetes</taxon>
        <taxon>Glomerales</taxon>
        <taxon>Glomeraceae</taxon>
        <taxon>Rhizophagus</taxon>
    </lineage>
</organism>
<feature type="non-terminal residue" evidence="1">
    <location>
        <position position="1"/>
    </location>
</feature>